<dbReference type="SUPFAM" id="SSF89028">
    <property type="entry name" value="Cobalamin adenosyltransferase-like"/>
    <property type="match status" value="1"/>
</dbReference>
<dbReference type="PANTHER" id="PTHR12213:SF0">
    <property type="entry name" value="CORRINOID ADENOSYLTRANSFERASE MMAB"/>
    <property type="match status" value="1"/>
</dbReference>
<dbReference type="InterPro" id="IPR036451">
    <property type="entry name" value="CblAdoTrfase-like_sf"/>
</dbReference>
<comment type="similarity">
    <text evidence="3 15">Belongs to the Cob(I)alamin adenosyltransferase family.</text>
</comment>
<evidence type="ECO:0000256" key="14">
    <source>
        <dbReference type="ARBA" id="ARBA00048692"/>
    </source>
</evidence>
<evidence type="ECO:0000256" key="15">
    <source>
        <dbReference type="RuleBase" id="RU366026"/>
    </source>
</evidence>
<evidence type="ECO:0000259" key="16">
    <source>
        <dbReference type="Pfam" id="PF01923"/>
    </source>
</evidence>
<dbReference type="AlphaFoldDB" id="E4U4I9"/>
<evidence type="ECO:0000256" key="8">
    <source>
        <dbReference type="ARBA" id="ARBA00022741"/>
    </source>
</evidence>
<dbReference type="RefSeq" id="WP_013458152.1">
    <property type="nucleotide sequence ID" value="NC_014761.1"/>
</dbReference>
<dbReference type="UniPathway" id="UPA00148">
    <property type="reaction ID" value="UER00233"/>
</dbReference>
<dbReference type="InterPro" id="IPR016030">
    <property type="entry name" value="CblAdoTrfase-like"/>
</dbReference>
<dbReference type="EMBL" id="CP002361">
    <property type="protein sequence ID" value="ADR36982.1"/>
    <property type="molecule type" value="Genomic_DNA"/>
</dbReference>
<evidence type="ECO:0000256" key="3">
    <source>
        <dbReference type="ARBA" id="ARBA00007487"/>
    </source>
</evidence>
<name>E4U4I9_OCEP5</name>
<evidence type="ECO:0000256" key="13">
    <source>
        <dbReference type="ARBA" id="ARBA00048555"/>
    </source>
</evidence>
<dbReference type="STRING" id="670487.Ocepr_1529"/>
<dbReference type="Proteomes" id="UP000008722">
    <property type="component" value="Chromosome"/>
</dbReference>
<keyword evidence="15" id="KW-0169">Cobalamin biosynthesis</keyword>
<organism evidence="17 18">
    <name type="scientific">Oceanithermus profundus (strain DSM 14977 / NBRC 100410 / VKM B-2274 / 506)</name>
    <dbReference type="NCBI Taxonomy" id="670487"/>
    <lineage>
        <taxon>Bacteria</taxon>
        <taxon>Thermotogati</taxon>
        <taxon>Deinococcota</taxon>
        <taxon>Deinococci</taxon>
        <taxon>Thermales</taxon>
        <taxon>Thermaceae</taxon>
        <taxon>Oceanithermus</taxon>
    </lineage>
</organism>
<evidence type="ECO:0000256" key="4">
    <source>
        <dbReference type="ARBA" id="ARBA00012454"/>
    </source>
</evidence>
<gene>
    <name evidence="17" type="ordered locus">Ocepr_1529</name>
</gene>
<keyword evidence="18" id="KW-1185">Reference proteome</keyword>
<sequence>MKLYTRTGDAGETGLYGGERLGKDHPRVRAYGEVDEANSQIGFVRSLLPEALEDLDAHLAAIQNALFDLGADLATRFGGPHEAKVRRMGEDDTALLEAWTDRYTEEGPPFTGFVLPGGHPAAAALQVARAVVRRAERAVVALARVEDVNPEALRYLNRLSDLLFAMARWLNAREGVSEPLWQPRPSSPNS</sequence>
<evidence type="ECO:0000313" key="18">
    <source>
        <dbReference type="Proteomes" id="UP000008722"/>
    </source>
</evidence>
<dbReference type="PANTHER" id="PTHR12213">
    <property type="entry name" value="CORRINOID ADENOSYLTRANSFERASE"/>
    <property type="match status" value="1"/>
</dbReference>
<dbReference type="EC" id="2.5.1.17" evidence="4 15"/>
<evidence type="ECO:0000256" key="12">
    <source>
        <dbReference type="ARBA" id="ARBA00033354"/>
    </source>
</evidence>
<evidence type="ECO:0000256" key="9">
    <source>
        <dbReference type="ARBA" id="ARBA00022840"/>
    </source>
</evidence>
<dbReference type="eggNOG" id="COG2096">
    <property type="taxonomic scope" value="Bacteria"/>
</dbReference>
<keyword evidence="6" id="KW-0963">Cytoplasm</keyword>
<comment type="subcellular location">
    <subcellularLocation>
        <location evidence="1">Cytoplasm</location>
    </subcellularLocation>
</comment>
<dbReference type="InterPro" id="IPR029499">
    <property type="entry name" value="PduO-typ"/>
</dbReference>
<keyword evidence="7 15" id="KW-0808">Transferase</keyword>
<keyword evidence="9 15" id="KW-0067">ATP-binding</keyword>
<proteinExistence type="inferred from homology"/>
<evidence type="ECO:0000313" key="17">
    <source>
        <dbReference type="EMBL" id="ADR36982.1"/>
    </source>
</evidence>
<comment type="pathway">
    <text evidence="2 15">Cofactor biosynthesis; adenosylcobalamin biosynthesis; adenosylcobalamin from cob(II)yrinate a,c-diamide: step 2/7.</text>
</comment>
<feature type="domain" description="Cobalamin adenosyltransferase-like" evidence="16">
    <location>
        <begin position="3"/>
        <end position="170"/>
    </location>
</feature>
<reference evidence="18" key="1">
    <citation type="submission" date="2010-11" db="EMBL/GenBank/DDBJ databases">
        <title>The complete sequence of chromosome of Oceanithermus profundus DSM 14977.</title>
        <authorList>
            <consortium name="US DOE Joint Genome Institute (JGI-PGF)"/>
            <person name="Lucas S."/>
            <person name="Copeland A."/>
            <person name="Lapidus A."/>
            <person name="Bruce D."/>
            <person name="Goodwin L."/>
            <person name="Pitluck S."/>
            <person name="Kyrpides N."/>
            <person name="Mavromatis K."/>
            <person name="Pagani I."/>
            <person name="Ivanova N."/>
            <person name="Zhang X."/>
            <person name="Brettin T."/>
            <person name="Detter J.C."/>
            <person name="Tapia R."/>
            <person name="Han C."/>
            <person name="Land M."/>
            <person name="Hauser L."/>
            <person name="Markowitz V."/>
            <person name="Cheng J.-F."/>
            <person name="Hugenholtz P."/>
            <person name="Woyke T."/>
            <person name="Wu D."/>
            <person name="Tindall B."/>
            <person name="Faehnrich R."/>
            <person name="Brambilla E."/>
            <person name="Klenk H.-P."/>
            <person name="Eisen J.A."/>
        </authorList>
    </citation>
    <scope>NUCLEOTIDE SEQUENCE [LARGE SCALE GENOMIC DNA]</scope>
    <source>
        <strain evidence="18">DSM 14977 / NBRC 100410 / VKM B-2274 / 506</strain>
    </source>
</reference>
<protein>
    <recommendedName>
        <fullName evidence="5 15">Corrinoid adenosyltransferase</fullName>
        <ecNumber evidence="4 15">2.5.1.17</ecNumber>
    </recommendedName>
    <alternativeName>
        <fullName evidence="10 15">Cob(II)alamin adenosyltransferase</fullName>
    </alternativeName>
    <alternativeName>
        <fullName evidence="12 15">Cob(II)yrinic acid a,c-diamide adenosyltransferase</fullName>
    </alternativeName>
    <alternativeName>
        <fullName evidence="11 15">Cobinamide/cobalamin adenosyltransferase</fullName>
    </alternativeName>
</protein>
<dbReference type="GO" id="GO:0009236">
    <property type="term" value="P:cobalamin biosynthetic process"/>
    <property type="evidence" value="ECO:0007669"/>
    <property type="project" value="UniProtKB-UniRule"/>
</dbReference>
<dbReference type="KEGG" id="opr:Ocepr_1529"/>
<comment type="catalytic activity">
    <reaction evidence="13 15">
        <text>2 cob(II)yrinate a,c diamide + reduced [electron-transfer flavoprotein] + 2 ATP = 2 adenosylcob(III)yrinate a,c-diamide + 2 triphosphate + oxidized [electron-transfer flavoprotein] + 3 H(+)</text>
        <dbReference type="Rhea" id="RHEA:11528"/>
        <dbReference type="Rhea" id="RHEA-COMP:10685"/>
        <dbReference type="Rhea" id="RHEA-COMP:10686"/>
        <dbReference type="ChEBI" id="CHEBI:15378"/>
        <dbReference type="ChEBI" id="CHEBI:18036"/>
        <dbReference type="ChEBI" id="CHEBI:30616"/>
        <dbReference type="ChEBI" id="CHEBI:57692"/>
        <dbReference type="ChEBI" id="CHEBI:58307"/>
        <dbReference type="ChEBI" id="CHEBI:58503"/>
        <dbReference type="ChEBI" id="CHEBI:58537"/>
        <dbReference type="EC" id="2.5.1.17"/>
    </reaction>
</comment>
<comment type="catalytic activity">
    <reaction evidence="14 15">
        <text>2 cob(II)alamin + reduced [electron-transfer flavoprotein] + 2 ATP = 2 adenosylcob(III)alamin + 2 triphosphate + oxidized [electron-transfer flavoprotein] + 3 H(+)</text>
        <dbReference type="Rhea" id="RHEA:28671"/>
        <dbReference type="Rhea" id="RHEA-COMP:10685"/>
        <dbReference type="Rhea" id="RHEA-COMP:10686"/>
        <dbReference type="ChEBI" id="CHEBI:15378"/>
        <dbReference type="ChEBI" id="CHEBI:16304"/>
        <dbReference type="ChEBI" id="CHEBI:18036"/>
        <dbReference type="ChEBI" id="CHEBI:18408"/>
        <dbReference type="ChEBI" id="CHEBI:30616"/>
        <dbReference type="ChEBI" id="CHEBI:57692"/>
        <dbReference type="ChEBI" id="CHEBI:58307"/>
        <dbReference type="EC" id="2.5.1.17"/>
    </reaction>
</comment>
<evidence type="ECO:0000256" key="11">
    <source>
        <dbReference type="ARBA" id="ARBA00033334"/>
    </source>
</evidence>
<dbReference type="Gene3D" id="1.20.1200.10">
    <property type="entry name" value="Cobalamin adenosyltransferase-like"/>
    <property type="match status" value="1"/>
</dbReference>
<keyword evidence="8 15" id="KW-0547">Nucleotide-binding</keyword>
<dbReference type="HOGENOM" id="CLU_083486_0_2_0"/>
<evidence type="ECO:0000256" key="7">
    <source>
        <dbReference type="ARBA" id="ARBA00022679"/>
    </source>
</evidence>
<dbReference type="Pfam" id="PF01923">
    <property type="entry name" value="Cob_adeno_trans"/>
    <property type="match status" value="1"/>
</dbReference>
<reference evidence="17 18" key="2">
    <citation type="journal article" date="2011" name="Stand. Genomic Sci.">
        <title>Complete genome sequence of Oceanithermus profundus type strain (506).</title>
        <authorList>
            <person name="Pati A."/>
            <person name="Zhang X."/>
            <person name="Lapidus A."/>
            <person name="Nolan M."/>
            <person name="Lucas S."/>
            <person name="Del Rio T.G."/>
            <person name="Tice H."/>
            <person name="Cheng J.F."/>
            <person name="Tapia R."/>
            <person name="Han C."/>
            <person name="Goodwin L."/>
            <person name="Pitluck S."/>
            <person name="Liolios K."/>
            <person name="Pagani I."/>
            <person name="Ivanova N."/>
            <person name="Mavromatis K."/>
            <person name="Chen A."/>
            <person name="Palaniappan K."/>
            <person name="Hauser L."/>
            <person name="Jeffries C.D."/>
            <person name="Brambilla E.M."/>
            <person name="Rohl A."/>
            <person name="Mwirichia R."/>
            <person name="Rohde M."/>
            <person name="Tindall B.J."/>
            <person name="Sikorski J."/>
            <person name="Wirth R."/>
            <person name="Goker M."/>
            <person name="Woyke T."/>
            <person name="Detter J.C."/>
            <person name="Bristow J."/>
            <person name="Eisen J.A."/>
            <person name="Markowitz V."/>
            <person name="Hugenholtz P."/>
            <person name="Kyrpides N.C."/>
            <person name="Klenk H.P."/>
            <person name="Land M."/>
        </authorList>
    </citation>
    <scope>NUCLEOTIDE SEQUENCE [LARGE SCALE GENOMIC DNA]</scope>
    <source>
        <strain evidence="18">DSM 14977 / NBRC 100410 / VKM B-2274 / 506</strain>
    </source>
</reference>
<dbReference type="OrthoDB" id="9778896at2"/>
<accession>E4U4I9</accession>
<dbReference type="FunFam" id="1.20.1200.10:FF:000003">
    <property type="entry name" value="ATP:cob(I)alamin adenosyltransferase"/>
    <property type="match status" value="1"/>
</dbReference>
<evidence type="ECO:0000256" key="2">
    <source>
        <dbReference type="ARBA" id="ARBA00005121"/>
    </source>
</evidence>
<dbReference type="GO" id="GO:0005524">
    <property type="term" value="F:ATP binding"/>
    <property type="evidence" value="ECO:0007669"/>
    <property type="project" value="UniProtKB-UniRule"/>
</dbReference>
<evidence type="ECO:0000256" key="1">
    <source>
        <dbReference type="ARBA" id="ARBA00004496"/>
    </source>
</evidence>
<evidence type="ECO:0000256" key="6">
    <source>
        <dbReference type="ARBA" id="ARBA00022490"/>
    </source>
</evidence>
<evidence type="ECO:0000256" key="10">
    <source>
        <dbReference type="ARBA" id="ARBA00031529"/>
    </source>
</evidence>
<dbReference type="NCBIfam" id="TIGR00636">
    <property type="entry name" value="PduO_Nterm"/>
    <property type="match status" value="1"/>
</dbReference>
<dbReference type="GO" id="GO:0008817">
    <property type="term" value="F:corrinoid adenosyltransferase activity"/>
    <property type="evidence" value="ECO:0007669"/>
    <property type="project" value="UniProtKB-UniRule"/>
</dbReference>
<dbReference type="GO" id="GO:0005737">
    <property type="term" value="C:cytoplasm"/>
    <property type="evidence" value="ECO:0007669"/>
    <property type="project" value="UniProtKB-SubCell"/>
</dbReference>
<evidence type="ECO:0000256" key="5">
    <source>
        <dbReference type="ARBA" id="ARBA00020963"/>
    </source>
</evidence>